<reference evidence="4" key="1">
    <citation type="journal article" date="2017" name="Genome Announc.">
        <title>Draft Genome Sequence of Terrimicrobium sacchariphilum NM-5T, a Facultative Anaerobic Soil Bacterium of the Class Spartobacteria.</title>
        <authorList>
            <person name="Qiu Y.L."/>
            <person name="Tourlousse D.M."/>
            <person name="Matsuura N."/>
            <person name="Ohashi A."/>
            <person name="Sekiguchi Y."/>
        </authorList>
    </citation>
    <scope>NUCLEOTIDE SEQUENCE [LARGE SCALE GENOMIC DNA]</scope>
    <source>
        <strain evidence="4">NM-5</strain>
    </source>
</reference>
<sequence>MKPSRLELLVGVFVLMGLAAVLYLTIKLGAGNLPSGDTYVIEARFSNAGGLHKGGSVVVSGVTVGRVEDIRLDKNDFSAIATLRVQSVLHLPTDSMASIKTSGLIGDKFVALSPGADETYLQPGTRITMTESSVDLESLIGKMAFGSADKPAEGQPTPQPQP</sequence>
<proteinExistence type="predicted"/>
<comment type="caution">
    <text evidence="3">The sequence shown here is derived from an EMBL/GenBank/DDBJ whole genome shotgun (WGS) entry which is preliminary data.</text>
</comment>
<dbReference type="InParanoid" id="A0A146GB54"/>
<keyword evidence="4" id="KW-1185">Reference proteome</keyword>
<feature type="domain" description="Mce/MlaD" evidence="2">
    <location>
        <begin position="38"/>
        <end position="115"/>
    </location>
</feature>
<dbReference type="EMBL" id="BDCO01000002">
    <property type="protein sequence ID" value="GAT34442.1"/>
    <property type="molecule type" value="Genomic_DNA"/>
</dbReference>
<dbReference type="InterPro" id="IPR030970">
    <property type="entry name" value="ABC_MlaD"/>
</dbReference>
<dbReference type="STRING" id="690879.TSACC_22867"/>
<keyword evidence="1" id="KW-0812">Transmembrane</keyword>
<evidence type="ECO:0000256" key="1">
    <source>
        <dbReference type="SAM" id="Phobius"/>
    </source>
</evidence>
<dbReference type="GO" id="GO:0015914">
    <property type="term" value="P:phospholipid transport"/>
    <property type="evidence" value="ECO:0007669"/>
    <property type="project" value="InterPro"/>
</dbReference>
<name>A0A146GB54_TERSA</name>
<accession>A0A146GB54</accession>
<dbReference type="Proteomes" id="UP000076023">
    <property type="component" value="Unassembled WGS sequence"/>
</dbReference>
<protein>
    <submittedName>
        <fullName evidence="3">Phospholipid/cholesterol/gamma-HCH transport system substrate-binding protein</fullName>
    </submittedName>
</protein>
<dbReference type="OrthoDB" id="9788420at2"/>
<organism evidence="3 4">
    <name type="scientific">Terrimicrobium sacchariphilum</name>
    <dbReference type="NCBI Taxonomy" id="690879"/>
    <lineage>
        <taxon>Bacteria</taxon>
        <taxon>Pseudomonadati</taxon>
        <taxon>Verrucomicrobiota</taxon>
        <taxon>Terrimicrobiia</taxon>
        <taxon>Terrimicrobiales</taxon>
        <taxon>Terrimicrobiaceae</taxon>
        <taxon>Terrimicrobium</taxon>
    </lineage>
</organism>
<dbReference type="FunCoup" id="A0A146GB54">
    <property type="interactions" value="101"/>
</dbReference>
<keyword evidence="1" id="KW-1133">Transmembrane helix</keyword>
<dbReference type="AlphaFoldDB" id="A0A146GB54"/>
<dbReference type="PANTHER" id="PTHR33371">
    <property type="entry name" value="INTERMEMBRANE PHOSPHOLIPID TRANSPORT SYSTEM BINDING PROTEIN MLAD-RELATED"/>
    <property type="match status" value="1"/>
</dbReference>
<evidence type="ECO:0000313" key="3">
    <source>
        <dbReference type="EMBL" id="GAT34442.1"/>
    </source>
</evidence>
<feature type="transmembrane region" description="Helical" evidence="1">
    <location>
        <begin position="6"/>
        <end position="26"/>
    </location>
</feature>
<dbReference type="RefSeq" id="WP_075080070.1">
    <property type="nucleotide sequence ID" value="NZ_BDCO01000002.1"/>
</dbReference>
<dbReference type="NCBIfam" id="TIGR04430">
    <property type="entry name" value="OM_asym_MlaD"/>
    <property type="match status" value="1"/>
</dbReference>
<dbReference type="PANTHER" id="PTHR33371:SF4">
    <property type="entry name" value="INTERMEMBRANE PHOSPHOLIPID TRANSPORT SYSTEM BINDING PROTEIN MLAD"/>
    <property type="match status" value="1"/>
</dbReference>
<keyword evidence="1" id="KW-0472">Membrane</keyword>
<dbReference type="InterPro" id="IPR052336">
    <property type="entry name" value="MlaD_Phospholipid_Transporter"/>
</dbReference>
<evidence type="ECO:0000313" key="4">
    <source>
        <dbReference type="Proteomes" id="UP000076023"/>
    </source>
</evidence>
<dbReference type="InterPro" id="IPR003399">
    <property type="entry name" value="Mce/MlaD"/>
</dbReference>
<dbReference type="Pfam" id="PF02470">
    <property type="entry name" value="MlaD"/>
    <property type="match status" value="1"/>
</dbReference>
<evidence type="ECO:0000259" key="2">
    <source>
        <dbReference type="Pfam" id="PF02470"/>
    </source>
</evidence>
<gene>
    <name evidence="3" type="ORF">TSACC_22867</name>
</gene>